<dbReference type="EMBL" id="VFQX01000051">
    <property type="protein sequence ID" value="KAF0974766.1"/>
    <property type="molecule type" value="Genomic_DNA"/>
</dbReference>
<comment type="caution">
    <text evidence="8">The sequence shown here is derived from an EMBL/GenBank/DDBJ whole genome shotgun (WGS) entry which is preliminary data.</text>
</comment>
<feature type="compositionally biased region" description="Acidic residues" evidence="7">
    <location>
        <begin position="145"/>
        <end position="160"/>
    </location>
</feature>
<dbReference type="InterPro" id="IPR017423">
    <property type="entry name" value="TRM6"/>
</dbReference>
<dbReference type="GO" id="GO:0031515">
    <property type="term" value="C:tRNA (m1A) methyltransferase complex"/>
    <property type="evidence" value="ECO:0007669"/>
    <property type="project" value="InterPro"/>
</dbReference>
<dbReference type="OrthoDB" id="10254665at2759"/>
<feature type="region of interest" description="Disordered" evidence="7">
    <location>
        <begin position="141"/>
        <end position="160"/>
    </location>
</feature>
<evidence type="ECO:0000313" key="9">
    <source>
        <dbReference type="Proteomes" id="UP000444721"/>
    </source>
</evidence>
<dbReference type="OMA" id="TRCRPYQ"/>
<keyword evidence="5" id="KW-0539">Nucleus</keyword>
<dbReference type="Proteomes" id="UP000444721">
    <property type="component" value="Unassembled WGS sequence"/>
</dbReference>
<proteinExistence type="inferred from homology"/>
<evidence type="ECO:0000256" key="2">
    <source>
        <dbReference type="ARBA" id="ARBA00008320"/>
    </source>
</evidence>
<evidence type="ECO:0000256" key="1">
    <source>
        <dbReference type="ARBA" id="ARBA00004123"/>
    </source>
</evidence>
<evidence type="ECO:0000256" key="7">
    <source>
        <dbReference type="SAM" id="MobiDB-lite"/>
    </source>
</evidence>
<comment type="similarity">
    <text evidence="2">Belongs to the TRM6/GCD10 family.</text>
</comment>
<dbReference type="VEuPathDB" id="AmoebaDB:FDP41_006240"/>
<dbReference type="GeneID" id="68113458"/>
<evidence type="ECO:0000256" key="5">
    <source>
        <dbReference type="ARBA" id="ARBA00023242"/>
    </source>
</evidence>
<organism evidence="8 9">
    <name type="scientific">Naegleria fowleri</name>
    <name type="common">Brain eating amoeba</name>
    <dbReference type="NCBI Taxonomy" id="5763"/>
    <lineage>
        <taxon>Eukaryota</taxon>
        <taxon>Discoba</taxon>
        <taxon>Heterolobosea</taxon>
        <taxon>Tetramitia</taxon>
        <taxon>Eutetramitia</taxon>
        <taxon>Vahlkampfiidae</taxon>
        <taxon>Naegleria</taxon>
    </lineage>
</organism>
<dbReference type="PANTHER" id="PTHR12945:SF0">
    <property type="entry name" value="TRNA (ADENINE(58)-N(1))-METHYLTRANSFERASE NON-CATALYTIC SUBUNIT TRM6"/>
    <property type="match status" value="1"/>
</dbReference>
<dbReference type="Gene3D" id="3.40.50.150">
    <property type="entry name" value="Vaccinia Virus protein VP39"/>
    <property type="match status" value="1"/>
</dbReference>
<dbReference type="AlphaFoldDB" id="A0A6A5BIX7"/>
<dbReference type="InterPro" id="IPR029063">
    <property type="entry name" value="SAM-dependent_MTases_sf"/>
</dbReference>
<keyword evidence="9" id="KW-1185">Reference proteome</keyword>
<dbReference type="RefSeq" id="XP_044559479.1">
    <property type="nucleotide sequence ID" value="XM_044709854.1"/>
</dbReference>
<evidence type="ECO:0000256" key="4">
    <source>
        <dbReference type="ARBA" id="ARBA00022694"/>
    </source>
</evidence>
<evidence type="ECO:0000256" key="3">
    <source>
        <dbReference type="ARBA" id="ARBA00021704"/>
    </source>
</evidence>
<evidence type="ECO:0000256" key="6">
    <source>
        <dbReference type="ARBA" id="ARBA00032319"/>
    </source>
</evidence>
<keyword evidence="4" id="KW-0819">tRNA processing</keyword>
<sequence length="450" mass="50650">MIPQTPNTDLSSSEASSASMVDDDAMNIVLSSSSTNSISSTSSLPLIKEGDTILIKLNSGSMILQQHVKPETQVKIGKKQTIALKHLIGQPYYAYYEVIGPSSDSSDGDGQSEKDKKKNNKSSSSVLIKRMLYDPDKEEAMTFEPGDEEQSAEEQQMDDEEKLNRLIDDNRSQTLTQDEILELKKQGVEGKEIINKLIEGSKSFQVRSQFSQQKYLKRKKKKYLTYFKVIDPSAYDICDFYFIKNPEKISHMRVDGLAQLLTLGSVFPNRKVMVMETCMGLVTAAVFERIGQYGEIIRVCPDDMIGKHVHAVTYLNIHKGVANAVIKDVSFGKLAYVRNSETNAMQDEAVVSEEYLVDCLLIATNQFDPLSVLSNLYPFLRESGTFAIYSSYRECLEQCHNKLKEDKSAVLVQLTETWMREYQVLPKRTHPMMTTSSSSGYILSGIKTFV</sequence>
<accession>A0A6A5BIX7</accession>
<name>A0A6A5BIX7_NAEFO</name>
<dbReference type="VEuPathDB" id="AmoebaDB:NF0020870"/>
<reference evidence="8 9" key="1">
    <citation type="journal article" date="2019" name="Sci. Rep.">
        <title>Nanopore sequencing improves the draft genome of the human pathogenic amoeba Naegleria fowleri.</title>
        <authorList>
            <person name="Liechti N."/>
            <person name="Schurch N."/>
            <person name="Bruggmann R."/>
            <person name="Wittwer M."/>
        </authorList>
    </citation>
    <scope>NUCLEOTIDE SEQUENCE [LARGE SCALE GENOMIC DNA]</scope>
    <source>
        <strain evidence="8 9">ATCC 30894</strain>
    </source>
</reference>
<dbReference type="PANTHER" id="PTHR12945">
    <property type="entry name" value="TRANSLATION INITIATION FACTOR EIF3-RELATED"/>
    <property type="match status" value="1"/>
</dbReference>
<comment type="subcellular location">
    <subcellularLocation>
        <location evidence="1">Nucleus</location>
    </subcellularLocation>
</comment>
<dbReference type="Pfam" id="PF04189">
    <property type="entry name" value="Gcd10p"/>
    <property type="match status" value="1"/>
</dbReference>
<dbReference type="GO" id="GO:0030488">
    <property type="term" value="P:tRNA methylation"/>
    <property type="evidence" value="ECO:0007669"/>
    <property type="project" value="InterPro"/>
</dbReference>
<protein>
    <recommendedName>
        <fullName evidence="3">tRNA (adenine(58)-N(1))-methyltransferase non-catalytic subunit TRM6</fullName>
    </recommendedName>
    <alternativeName>
        <fullName evidence="6">tRNA(m1A58)-methyltransferase subunit TRM6</fullName>
    </alternativeName>
</protein>
<dbReference type="GO" id="GO:0005634">
    <property type="term" value="C:nucleus"/>
    <property type="evidence" value="ECO:0007669"/>
    <property type="project" value="UniProtKB-SubCell"/>
</dbReference>
<dbReference type="VEuPathDB" id="AmoebaDB:NfTy_077240"/>
<evidence type="ECO:0000313" key="8">
    <source>
        <dbReference type="EMBL" id="KAF0974766.1"/>
    </source>
</evidence>
<gene>
    <name evidence="8" type="ORF">FDP41_006240</name>
</gene>
<feature type="region of interest" description="Disordered" evidence="7">
    <location>
        <begin position="103"/>
        <end position="128"/>
    </location>
</feature>